<sequence>MNKMINQLTELQGPYFHLFVGKEKEFNEIYTSMLEHKPQTRSFYVEGEKCKTYASFDIEFSTKLDLDISYFETGGGLGEALNQELEWEGWNGFVLMINHYWEFLQYENSSVRRILTDSVYEWVNGRDFDPECSTPPMPFHVVFQCDSGDEEELIEKMKSSNIEEYDIIRSEDIIQDL</sequence>
<keyword evidence="2" id="KW-1185">Reference proteome</keyword>
<dbReference type="Proteomes" id="UP000661691">
    <property type="component" value="Unassembled WGS sequence"/>
</dbReference>
<dbReference type="RefSeq" id="WP_191142098.1">
    <property type="nucleotide sequence ID" value="NZ_JACXAH010000013.1"/>
</dbReference>
<reference evidence="1" key="1">
    <citation type="submission" date="2020-09" db="EMBL/GenBank/DDBJ databases">
        <title>A novel bacterium of genus Hazenella, isolated from South China Sea.</title>
        <authorList>
            <person name="Huang H."/>
            <person name="Mo K."/>
            <person name="Hu Y."/>
        </authorList>
    </citation>
    <scope>NUCLEOTIDE SEQUENCE</scope>
    <source>
        <strain evidence="1">IB182357</strain>
    </source>
</reference>
<name>A0A926NAU8_9BACL</name>
<evidence type="ECO:0008006" key="3">
    <source>
        <dbReference type="Google" id="ProtNLM"/>
    </source>
</evidence>
<evidence type="ECO:0000313" key="1">
    <source>
        <dbReference type="EMBL" id="MBD1372702.1"/>
    </source>
</evidence>
<organism evidence="1 2">
    <name type="scientific">Polycladospora coralii</name>
    <dbReference type="NCBI Taxonomy" id="2771432"/>
    <lineage>
        <taxon>Bacteria</taxon>
        <taxon>Bacillati</taxon>
        <taxon>Bacillota</taxon>
        <taxon>Bacilli</taxon>
        <taxon>Bacillales</taxon>
        <taxon>Thermoactinomycetaceae</taxon>
        <taxon>Polycladospora</taxon>
    </lineage>
</organism>
<dbReference type="AlphaFoldDB" id="A0A926NAU8"/>
<proteinExistence type="predicted"/>
<comment type="caution">
    <text evidence="1">The sequence shown here is derived from an EMBL/GenBank/DDBJ whole genome shotgun (WGS) entry which is preliminary data.</text>
</comment>
<gene>
    <name evidence="1" type="ORF">IC620_10075</name>
</gene>
<dbReference type="EMBL" id="JACXAH010000013">
    <property type="protein sequence ID" value="MBD1372702.1"/>
    <property type="molecule type" value="Genomic_DNA"/>
</dbReference>
<accession>A0A926NAU8</accession>
<evidence type="ECO:0000313" key="2">
    <source>
        <dbReference type="Proteomes" id="UP000661691"/>
    </source>
</evidence>
<protein>
    <recommendedName>
        <fullName evidence="3">Barstar (barnase inhibitor) domain-containing protein</fullName>
    </recommendedName>
</protein>